<protein>
    <submittedName>
        <fullName evidence="4">Flagellar associated protein</fullName>
    </submittedName>
</protein>
<keyword evidence="5" id="KW-1185">Reference proteome</keyword>
<dbReference type="Proteomes" id="UP000023152">
    <property type="component" value="Unassembled WGS sequence"/>
</dbReference>
<feature type="transmembrane region" description="Helical" evidence="2">
    <location>
        <begin position="76"/>
        <end position="97"/>
    </location>
</feature>
<keyword evidence="4" id="KW-0969">Cilium</keyword>
<keyword evidence="2" id="KW-0472">Membrane</keyword>
<dbReference type="PANTHER" id="PTHR45912">
    <property type="entry name" value="CILIA- AND FLAGELLA-ASSOCIATED PROTEIN 47"/>
    <property type="match status" value="1"/>
</dbReference>
<dbReference type="OrthoDB" id="436723at2759"/>
<dbReference type="AlphaFoldDB" id="X6NRP0"/>
<dbReference type="GO" id="GO:0060271">
    <property type="term" value="P:cilium assembly"/>
    <property type="evidence" value="ECO:0007669"/>
    <property type="project" value="TreeGrafter"/>
</dbReference>
<feature type="region of interest" description="Disordered" evidence="1">
    <location>
        <begin position="546"/>
        <end position="571"/>
    </location>
</feature>
<evidence type="ECO:0000313" key="4">
    <source>
        <dbReference type="EMBL" id="ETO28691.1"/>
    </source>
</evidence>
<accession>X6NRP0</accession>
<keyword evidence="4" id="KW-0282">Flagellum</keyword>
<evidence type="ECO:0000256" key="1">
    <source>
        <dbReference type="SAM" id="MobiDB-lite"/>
    </source>
</evidence>
<evidence type="ECO:0000259" key="3">
    <source>
        <dbReference type="PROSITE" id="PS50021"/>
    </source>
</evidence>
<feature type="region of interest" description="Disordered" evidence="1">
    <location>
        <begin position="765"/>
        <end position="790"/>
    </location>
</feature>
<sequence length="1127" mass="129179">MLKEYEKMIQHLRKHGAILSIKPEHCLSLHQYLHFMQHIKPATQVIRKKKGEEKTCNGAQSTTKQWIRRKRRTEKLFPLLSCITWSNVLFQIIKIYVMNKELNLKKFLQMDQLHKCLQDSNDPMALMLQSTSSTKDSKFLPFPDALNQSNVFSSQENLLLLWASFCYNQHIQPTKPHYFNNFRELSDGVAAACTLISYVPHLSSQLSSISRKPADHNEKKANWNIVLNLLKKLGLHLMHSFGVLQEEDLVNSGERNMCLFWLHLYTKLPMYAPFTVIDFPAKLNNDVTRTMRLSNPCDREIVYEVMLEGDPQFHVESNVVILGPRQLKTVLMEEETKINENKAAIAKDTTLTATNNVVPSLPSSKQEGTGTGAEVVTANTEAVMKDTEGKEKEMDVDSSLHSCEKNLKVTFSCHFNKHCNCKMILIPKISSTGETYFPFAMPRIMVMDLRTSKIDNSPLQQIRHSGTLYTKNDISILVKTPFLNIQHMTEKEKEETSEFSIECKDCSEKGDKRKFTDVRLYNKIDLHLSKDDVYKKNENETKEKFKFNQKQQTSRKIHEKVQPNPANDSEESDIFEFPCPWLIEKTSLKLKNDGAPSKLNLIFVPFNLTQYKCQIRFKVSYCTPLLLFAKFFFFFWESEQKKKTISRSKQNKQKKNPDIGEFIYEIIGDVLLPSPEVIKVIRSECLVRKTISQQILVPFDNMFLTEATNFCAERSLPHSAKKLRTKNYNETKPLVPSSSVYQVFCTSPYYHLPKYISLSKKDTEAKTENEGAPQITKNKEPSKTAQTTDEIQTDSLKNQLTVQFTPYDPGIYPCTILLQSQLDLRVYYLEFTAKSEGSYAELEFTTTANEPRRRVEVSAHLNNSNFSGEESILIAPKSTSMYRLAFTPDWIGKETGQLALLNYNTDESYVYKLTAYVTEPAAIGLLTLYGKARSKIEHTVEVLSPFKHKSITYQVESDLPNIYGEGQISIPHPNGKYQYTFGIIPMTSGVTKGSLTFIDNTGKFQWFAIVVNSTPSEPEDCLQLRTYLRELAAVEIDLKNPLEEMVEFEVEYKGSGLFGDSKLRIHPQQETTYTLHYFPSRPGKDSGLISFRHDSTGEFWYKLDLEALVPPPKKLKTMLCAIGNSSV</sequence>
<name>X6NRP0_RETFI</name>
<dbReference type="EMBL" id="ASPP01006525">
    <property type="protein sequence ID" value="ETO28691.1"/>
    <property type="molecule type" value="Genomic_DNA"/>
</dbReference>
<dbReference type="PROSITE" id="PS50021">
    <property type="entry name" value="CH"/>
    <property type="match status" value="1"/>
</dbReference>
<reference evidence="4 5" key="1">
    <citation type="journal article" date="2013" name="Curr. Biol.">
        <title>The Genome of the Foraminiferan Reticulomyxa filosa.</title>
        <authorList>
            <person name="Glockner G."/>
            <person name="Hulsmann N."/>
            <person name="Schleicher M."/>
            <person name="Noegel A.A."/>
            <person name="Eichinger L."/>
            <person name="Gallinger C."/>
            <person name="Pawlowski J."/>
            <person name="Sierra R."/>
            <person name="Euteneuer U."/>
            <person name="Pillet L."/>
            <person name="Moustafa A."/>
            <person name="Platzer M."/>
            <person name="Groth M."/>
            <person name="Szafranski K."/>
            <person name="Schliwa M."/>
        </authorList>
    </citation>
    <scope>NUCLEOTIDE SEQUENCE [LARGE SCALE GENOMIC DNA]</scope>
</reference>
<keyword evidence="4" id="KW-0966">Cell projection</keyword>
<feature type="domain" description="Calponin-homology (CH)" evidence="3">
    <location>
        <begin position="153"/>
        <end position="269"/>
    </location>
</feature>
<dbReference type="InterPro" id="IPR001715">
    <property type="entry name" value="CH_dom"/>
</dbReference>
<dbReference type="InterPro" id="IPR036872">
    <property type="entry name" value="CH_dom_sf"/>
</dbReference>
<evidence type="ECO:0000256" key="2">
    <source>
        <dbReference type="SAM" id="Phobius"/>
    </source>
</evidence>
<dbReference type="GO" id="GO:0005929">
    <property type="term" value="C:cilium"/>
    <property type="evidence" value="ECO:0007669"/>
    <property type="project" value="TreeGrafter"/>
</dbReference>
<keyword evidence="2" id="KW-1133">Transmembrane helix</keyword>
<gene>
    <name evidence="4" type="ORF">RFI_08438</name>
</gene>
<proteinExistence type="predicted"/>
<dbReference type="Pfam" id="PF24529">
    <property type="entry name" value="CFAP47"/>
    <property type="match status" value="1"/>
</dbReference>
<organism evidence="4 5">
    <name type="scientific">Reticulomyxa filosa</name>
    <dbReference type="NCBI Taxonomy" id="46433"/>
    <lineage>
        <taxon>Eukaryota</taxon>
        <taxon>Sar</taxon>
        <taxon>Rhizaria</taxon>
        <taxon>Retaria</taxon>
        <taxon>Foraminifera</taxon>
        <taxon>Monothalamids</taxon>
        <taxon>Reticulomyxidae</taxon>
        <taxon>Reticulomyxa</taxon>
    </lineage>
</organism>
<dbReference type="InterPro" id="IPR056343">
    <property type="entry name" value="CFAP47_dom"/>
</dbReference>
<comment type="caution">
    <text evidence="4">The sequence shown here is derived from an EMBL/GenBank/DDBJ whole genome shotgun (WGS) entry which is preliminary data.</text>
</comment>
<dbReference type="PANTHER" id="PTHR45912:SF3">
    <property type="entry name" value="CILIA- AND FLAGELLA-ASSOCIATED PROTEIN 47"/>
    <property type="match status" value="1"/>
</dbReference>
<dbReference type="Gene3D" id="1.10.418.10">
    <property type="entry name" value="Calponin-like domain"/>
    <property type="match status" value="1"/>
</dbReference>
<dbReference type="SUPFAM" id="SSF47576">
    <property type="entry name" value="Calponin-homology domain, CH-domain"/>
    <property type="match status" value="1"/>
</dbReference>
<evidence type="ECO:0000313" key="5">
    <source>
        <dbReference type="Proteomes" id="UP000023152"/>
    </source>
</evidence>
<keyword evidence="2" id="KW-0812">Transmembrane</keyword>